<dbReference type="InterPro" id="IPR022907">
    <property type="entry name" value="VapC_family"/>
</dbReference>
<keyword evidence="6 8" id="KW-0460">Magnesium</keyword>
<dbReference type="OrthoDB" id="9799448at2"/>
<dbReference type="Pfam" id="PF01850">
    <property type="entry name" value="PIN"/>
    <property type="match status" value="1"/>
</dbReference>
<reference evidence="10 11" key="1">
    <citation type="submission" date="2019-06" db="EMBL/GenBank/DDBJ databases">
        <title>Sequencing the genomes of 1000 actinobacteria strains.</title>
        <authorList>
            <person name="Klenk H.-P."/>
        </authorList>
    </citation>
    <scope>NUCLEOTIDE SEQUENCE [LARGE SCALE GENOMIC DNA]</scope>
    <source>
        <strain evidence="10 11">DSM 45301</strain>
    </source>
</reference>
<comment type="cofactor">
    <cofactor evidence="1 8">
        <name>Mg(2+)</name>
        <dbReference type="ChEBI" id="CHEBI:18420"/>
    </cofactor>
</comment>
<gene>
    <name evidence="8" type="primary">vapC</name>
    <name evidence="10" type="ORF">FB558_7915</name>
</gene>
<dbReference type="GO" id="GO:0090729">
    <property type="term" value="F:toxin activity"/>
    <property type="evidence" value="ECO:0007669"/>
    <property type="project" value="UniProtKB-KW"/>
</dbReference>
<protein>
    <recommendedName>
        <fullName evidence="8">Ribonuclease VapC</fullName>
        <shortName evidence="8">RNase VapC</shortName>
        <ecNumber evidence="8">3.1.-.-</ecNumber>
    </recommendedName>
    <alternativeName>
        <fullName evidence="8">Toxin VapC</fullName>
    </alternativeName>
</protein>
<keyword evidence="5 8" id="KW-0378">Hydrolase</keyword>
<evidence type="ECO:0000256" key="5">
    <source>
        <dbReference type="ARBA" id="ARBA00022801"/>
    </source>
</evidence>
<evidence type="ECO:0000256" key="3">
    <source>
        <dbReference type="ARBA" id="ARBA00022722"/>
    </source>
</evidence>
<dbReference type="InterPro" id="IPR029060">
    <property type="entry name" value="PIN-like_dom_sf"/>
</dbReference>
<evidence type="ECO:0000313" key="10">
    <source>
        <dbReference type="EMBL" id="TQM02056.1"/>
    </source>
</evidence>
<organism evidence="10 11">
    <name type="scientific">Pseudonocardia kunmingensis</name>
    <dbReference type="NCBI Taxonomy" id="630975"/>
    <lineage>
        <taxon>Bacteria</taxon>
        <taxon>Bacillati</taxon>
        <taxon>Actinomycetota</taxon>
        <taxon>Actinomycetes</taxon>
        <taxon>Pseudonocardiales</taxon>
        <taxon>Pseudonocardiaceae</taxon>
        <taxon>Pseudonocardia</taxon>
    </lineage>
</organism>
<dbReference type="PANTHER" id="PTHR33653:SF1">
    <property type="entry name" value="RIBONUCLEASE VAPC2"/>
    <property type="match status" value="1"/>
</dbReference>
<dbReference type="Gene3D" id="3.40.50.1010">
    <property type="entry name" value="5'-nuclease"/>
    <property type="match status" value="1"/>
</dbReference>
<evidence type="ECO:0000256" key="8">
    <source>
        <dbReference type="HAMAP-Rule" id="MF_00265"/>
    </source>
</evidence>
<keyword evidence="2 8" id="KW-1277">Toxin-antitoxin system</keyword>
<evidence type="ECO:0000313" key="11">
    <source>
        <dbReference type="Proteomes" id="UP000315677"/>
    </source>
</evidence>
<keyword evidence="8" id="KW-0800">Toxin</keyword>
<dbReference type="PANTHER" id="PTHR33653">
    <property type="entry name" value="RIBONUCLEASE VAPC2"/>
    <property type="match status" value="1"/>
</dbReference>
<dbReference type="RefSeq" id="WP_142063532.1">
    <property type="nucleotide sequence ID" value="NZ_VFPA01000007.1"/>
</dbReference>
<dbReference type="HAMAP" id="MF_00265">
    <property type="entry name" value="VapC_Nob1"/>
    <property type="match status" value="1"/>
</dbReference>
<evidence type="ECO:0000256" key="4">
    <source>
        <dbReference type="ARBA" id="ARBA00022723"/>
    </source>
</evidence>
<proteinExistence type="inferred from homology"/>
<evidence type="ECO:0000259" key="9">
    <source>
        <dbReference type="Pfam" id="PF01850"/>
    </source>
</evidence>
<feature type="binding site" evidence="8">
    <location>
        <position position="97"/>
    </location>
    <ligand>
        <name>Mg(2+)</name>
        <dbReference type="ChEBI" id="CHEBI:18420"/>
    </ligand>
</feature>
<comment type="similarity">
    <text evidence="7 8">Belongs to the PINc/VapC protein family.</text>
</comment>
<dbReference type="GO" id="GO:0000287">
    <property type="term" value="F:magnesium ion binding"/>
    <property type="evidence" value="ECO:0007669"/>
    <property type="project" value="UniProtKB-UniRule"/>
</dbReference>
<evidence type="ECO:0000256" key="7">
    <source>
        <dbReference type="ARBA" id="ARBA00038093"/>
    </source>
</evidence>
<dbReference type="GO" id="GO:0004540">
    <property type="term" value="F:RNA nuclease activity"/>
    <property type="evidence" value="ECO:0007669"/>
    <property type="project" value="InterPro"/>
</dbReference>
<dbReference type="InterPro" id="IPR002716">
    <property type="entry name" value="PIN_dom"/>
</dbReference>
<evidence type="ECO:0000256" key="6">
    <source>
        <dbReference type="ARBA" id="ARBA00022842"/>
    </source>
</evidence>
<dbReference type="AlphaFoldDB" id="A0A543CY78"/>
<keyword evidence="11" id="KW-1185">Reference proteome</keyword>
<feature type="binding site" evidence="8">
    <location>
        <position position="9"/>
    </location>
    <ligand>
        <name>Mg(2+)</name>
        <dbReference type="ChEBI" id="CHEBI:18420"/>
    </ligand>
</feature>
<keyword evidence="3 8" id="KW-0540">Nuclease</keyword>
<comment type="function">
    <text evidence="8">Toxic component of a toxin-antitoxin (TA) system. An RNase.</text>
</comment>
<name>A0A543CY78_9PSEU</name>
<dbReference type="Proteomes" id="UP000315677">
    <property type="component" value="Unassembled WGS sequence"/>
</dbReference>
<dbReference type="EC" id="3.1.-.-" evidence="8"/>
<feature type="domain" description="PIN" evidence="9">
    <location>
        <begin position="9"/>
        <end position="122"/>
    </location>
</feature>
<dbReference type="SUPFAM" id="SSF88723">
    <property type="entry name" value="PIN domain-like"/>
    <property type="match status" value="1"/>
</dbReference>
<dbReference type="CDD" id="cd18768">
    <property type="entry name" value="PIN_MtVapC4-C5-like"/>
    <property type="match status" value="1"/>
</dbReference>
<dbReference type="GO" id="GO:0016787">
    <property type="term" value="F:hydrolase activity"/>
    <property type="evidence" value="ECO:0007669"/>
    <property type="project" value="UniProtKB-KW"/>
</dbReference>
<accession>A0A543CY78</accession>
<evidence type="ECO:0000256" key="2">
    <source>
        <dbReference type="ARBA" id="ARBA00022649"/>
    </source>
</evidence>
<dbReference type="InterPro" id="IPR050556">
    <property type="entry name" value="Type_II_TA_system_RNase"/>
</dbReference>
<dbReference type="EMBL" id="VFPA01000007">
    <property type="protein sequence ID" value="TQM02056.1"/>
    <property type="molecule type" value="Genomic_DNA"/>
</dbReference>
<sequence>MGTTLSLGDTSVFVAIENNRPLRAEPPRRLVVSMITIGELRAGVLAAIDSTTRANRLRSLAKALEVEPLPVDDRVATAWAEMRTQLRESGRRLGANDSWIAATAIAHGLPLVTQDRDYDGVPGLTVVAL</sequence>
<keyword evidence="4 8" id="KW-0479">Metal-binding</keyword>
<comment type="caution">
    <text evidence="10">The sequence shown here is derived from an EMBL/GenBank/DDBJ whole genome shotgun (WGS) entry which is preliminary data.</text>
</comment>
<evidence type="ECO:0000256" key="1">
    <source>
        <dbReference type="ARBA" id="ARBA00001946"/>
    </source>
</evidence>